<reference evidence="2 3" key="1">
    <citation type="journal article" date="2014" name="Genome Announc.">
        <title>Draft Genome Sequence of Magnetospirillum sp. Strain SO-1, a Freshwater Magnetotactic Bacterium Isolated from the Ol'khovka River, Russia.</title>
        <authorList>
            <person name="Grouzdev D.S."/>
            <person name="Dziuba M.V."/>
            <person name="Sukhacheva M.S."/>
            <person name="Mardanov A.V."/>
            <person name="Beletskiy A.V."/>
            <person name="Kuznetsov B.B."/>
            <person name="Skryabin K.G."/>
        </authorList>
    </citation>
    <scope>NUCLEOTIDE SEQUENCE [LARGE SCALE GENOMIC DNA]</scope>
    <source>
        <strain evidence="2 3">SO-1</strain>
    </source>
</reference>
<evidence type="ECO:0000313" key="3">
    <source>
        <dbReference type="Proteomes" id="UP000011744"/>
    </source>
</evidence>
<name>M3AAW3_9PROT</name>
<dbReference type="Pfam" id="PF16083">
    <property type="entry name" value="Phage_holin_3_3"/>
    <property type="match status" value="1"/>
</dbReference>
<dbReference type="PATRIC" id="fig|1244869.3.peg.2234"/>
<keyword evidence="3" id="KW-1185">Reference proteome</keyword>
<protein>
    <recommendedName>
        <fullName evidence="4">Holin</fullName>
    </recommendedName>
</protein>
<dbReference type="STRING" id="1244869.H261_11079"/>
<keyword evidence="1" id="KW-0812">Transmembrane</keyword>
<evidence type="ECO:0008006" key="4">
    <source>
        <dbReference type="Google" id="ProtNLM"/>
    </source>
</evidence>
<proteinExistence type="predicted"/>
<organism evidence="2 3">
    <name type="scientific">Paramagnetospirillum caucaseum</name>
    <dbReference type="NCBI Taxonomy" id="1244869"/>
    <lineage>
        <taxon>Bacteria</taxon>
        <taxon>Pseudomonadati</taxon>
        <taxon>Pseudomonadota</taxon>
        <taxon>Alphaproteobacteria</taxon>
        <taxon>Rhodospirillales</taxon>
        <taxon>Magnetospirillaceae</taxon>
        <taxon>Paramagnetospirillum</taxon>
    </lineage>
</organism>
<comment type="caution">
    <text evidence="2">The sequence shown here is derived from an EMBL/GenBank/DDBJ whole genome shotgun (WGS) entry which is preliminary data.</text>
</comment>
<feature type="transmembrane region" description="Helical" evidence="1">
    <location>
        <begin position="12"/>
        <end position="31"/>
    </location>
</feature>
<evidence type="ECO:0000256" key="1">
    <source>
        <dbReference type="SAM" id="Phobius"/>
    </source>
</evidence>
<keyword evidence="1" id="KW-0472">Membrane</keyword>
<dbReference type="Proteomes" id="UP000011744">
    <property type="component" value="Unassembled WGS sequence"/>
</dbReference>
<dbReference type="AlphaFoldDB" id="M3AAW3"/>
<dbReference type="OrthoDB" id="7352935at2"/>
<gene>
    <name evidence="2" type="ORF">H261_11079</name>
</gene>
<keyword evidence="1" id="KW-1133">Transmembrane helix</keyword>
<dbReference type="EMBL" id="AONQ01000025">
    <property type="protein sequence ID" value="EME69943.1"/>
    <property type="molecule type" value="Genomic_DNA"/>
</dbReference>
<dbReference type="eggNOG" id="COG1069">
    <property type="taxonomic scope" value="Bacteria"/>
</dbReference>
<dbReference type="RefSeq" id="WP_008617409.1">
    <property type="nucleotide sequence ID" value="NZ_AONQ01000025.1"/>
</dbReference>
<feature type="transmembrane region" description="Helical" evidence="1">
    <location>
        <begin position="68"/>
        <end position="87"/>
    </location>
</feature>
<sequence length="109" mass="12068">MVWRNLPPEMQHTLAGLAWACWWALIGRSLYHANLVRQGRRRFWSLTLAWELMIAIGMGVVAGGAAEYLQLSGMAAAGFIAAISYLGPRSIEAVQIWAERKVGISDPKD</sequence>
<dbReference type="InterPro" id="IPR032126">
    <property type="entry name" value="LydA_holin"/>
</dbReference>
<accession>M3AAW3</accession>
<evidence type="ECO:0000313" key="2">
    <source>
        <dbReference type="EMBL" id="EME69943.1"/>
    </source>
</evidence>
<feature type="transmembrane region" description="Helical" evidence="1">
    <location>
        <begin position="43"/>
        <end position="62"/>
    </location>
</feature>